<feature type="domain" description="Thioesterase" evidence="3">
    <location>
        <begin position="233"/>
        <end position="286"/>
    </location>
</feature>
<dbReference type="SUPFAM" id="SSF54637">
    <property type="entry name" value="Thioesterase/thiol ester dehydrase-isomerase"/>
    <property type="match status" value="1"/>
</dbReference>
<dbReference type="PANTHER" id="PTHR47260">
    <property type="entry name" value="UPF0644 PROTEIN PB2B4.06"/>
    <property type="match status" value="1"/>
</dbReference>
<keyword evidence="2" id="KW-0472">Membrane</keyword>
<dbReference type="Proteomes" id="UP001444661">
    <property type="component" value="Unassembled WGS sequence"/>
</dbReference>
<evidence type="ECO:0000256" key="2">
    <source>
        <dbReference type="SAM" id="Phobius"/>
    </source>
</evidence>
<dbReference type="InterPro" id="IPR052061">
    <property type="entry name" value="PTE-AB_protein"/>
</dbReference>
<dbReference type="CDD" id="cd03443">
    <property type="entry name" value="PaaI_thioesterase"/>
    <property type="match status" value="1"/>
</dbReference>
<dbReference type="Gene3D" id="3.10.129.10">
    <property type="entry name" value="Hotdog Thioesterase"/>
    <property type="match status" value="1"/>
</dbReference>
<keyword evidence="2" id="KW-1133">Transmembrane helix</keyword>
<reference evidence="4 5" key="1">
    <citation type="submission" date="2023-01" db="EMBL/GenBank/DDBJ databases">
        <title>Analysis of 21 Apiospora genomes using comparative genomics revels a genus with tremendous synthesis potential of carbohydrate active enzymes and secondary metabolites.</title>
        <authorList>
            <person name="Sorensen T."/>
        </authorList>
    </citation>
    <scope>NUCLEOTIDE SEQUENCE [LARGE SCALE GENOMIC DNA]</scope>
    <source>
        <strain evidence="4 5">CBS 33761</strain>
    </source>
</reference>
<comment type="caution">
    <text evidence="4">The sequence shown here is derived from an EMBL/GenBank/DDBJ whole genome shotgun (WGS) entry which is preliminary data.</text>
</comment>
<proteinExistence type="predicted"/>
<feature type="transmembrane region" description="Helical" evidence="2">
    <location>
        <begin position="113"/>
        <end position="134"/>
    </location>
</feature>
<sequence length="343" mass="37682">MFRPRHPTNLRLCRPFAPSHSLLARNATPIATAYTSYCAQQLRQPTSQPRSHWWRSFATTPARFEVRNNEPGKPSPIAVAAEAPPIPPAPEEPLPEEEAQQPTPPPRRRRRGLIYAVVFACLGATVGSLFRLSISPPPLPARGTPEDLYVTSGIHERAAKLPIVRKLSADPAWQSWEAYDDRGNSSEKRKNSVTAGALSGSKGLAYQRVFWNASTGELVNVVYFGGGTAGWPGVVHGGALATVLDETLGRCAILRFPSRTGVTARLELNYKKPTVTNSFYTVRTRPVVEEGGDALDKDGKRKSDRKLWVHGHVEAENGRVCVEARALFVVPKGINLAPLETRW</sequence>
<evidence type="ECO:0000313" key="4">
    <source>
        <dbReference type="EMBL" id="KAK8016526.1"/>
    </source>
</evidence>
<feature type="region of interest" description="Disordered" evidence="1">
    <location>
        <begin position="66"/>
        <end position="108"/>
    </location>
</feature>
<dbReference type="PANTHER" id="PTHR47260:SF1">
    <property type="entry name" value="UPF0644 PROTEIN PB2B4.06"/>
    <property type="match status" value="1"/>
</dbReference>
<keyword evidence="2" id="KW-0812">Transmembrane</keyword>
<dbReference type="InterPro" id="IPR029069">
    <property type="entry name" value="HotDog_dom_sf"/>
</dbReference>
<accession>A0ABR1RNK6</accession>
<dbReference type="Pfam" id="PF03061">
    <property type="entry name" value="4HBT"/>
    <property type="match status" value="1"/>
</dbReference>
<evidence type="ECO:0000259" key="3">
    <source>
        <dbReference type="Pfam" id="PF03061"/>
    </source>
</evidence>
<evidence type="ECO:0000313" key="5">
    <source>
        <dbReference type="Proteomes" id="UP001444661"/>
    </source>
</evidence>
<gene>
    <name evidence="4" type="ORF">PG993_014715</name>
</gene>
<name>A0ABR1RNK6_9PEZI</name>
<dbReference type="EMBL" id="JAQQWK010000014">
    <property type="protein sequence ID" value="KAK8016526.1"/>
    <property type="molecule type" value="Genomic_DNA"/>
</dbReference>
<dbReference type="InterPro" id="IPR006683">
    <property type="entry name" value="Thioestr_dom"/>
</dbReference>
<keyword evidence="5" id="KW-1185">Reference proteome</keyword>
<evidence type="ECO:0000256" key="1">
    <source>
        <dbReference type="SAM" id="MobiDB-lite"/>
    </source>
</evidence>
<organism evidence="4 5">
    <name type="scientific">Apiospora rasikravindrae</name>
    <dbReference type="NCBI Taxonomy" id="990691"/>
    <lineage>
        <taxon>Eukaryota</taxon>
        <taxon>Fungi</taxon>
        <taxon>Dikarya</taxon>
        <taxon>Ascomycota</taxon>
        <taxon>Pezizomycotina</taxon>
        <taxon>Sordariomycetes</taxon>
        <taxon>Xylariomycetidae</taxon>
        <taxon>Amphisphaeriales</taxon>
        <taxon>Apiosporaceae</taxon>
        <taxon>Apiospora</taxon>
    </lineage>
</organism>
<protein>
    <recommendedName>
        <fullName evidence="3">Thioesterase domain-containing protein</fullName>
    </recommendedName>
</protein>